<evidence type="ECO:0000313" key="4">
    <source>
        <dbReference type="Proteomes" id="UP000694240"/>
    </source>
</evidence>
<dbReference type="PANTHER" id="PTHR33116">
    <property type="entry name" value="REVERSE TRANSCRIPTASE ZINC-BINDING DOMAIN-CONTAINING PROTEIN-RELATED-RELATED"/>
    <property type="match status" value="1"/>
</dbReference>
<dbReference type="EMBL" id="JAEFBK010000012">
    <property type="protein sequence ID" value="KAG7542451.1"/>
    <property type="molecule type" value="Genomic_DNA"/>
</dbReference>
<dbReference type="InterPro" id="IPR025558">
    <property type="entry name" value="DUF4283"/>
</dbReference>
<reference evidence="3 4" key="1">
    <citation type="submission" date="2020-12" db="EMBL/GenBank/DDBJ databases">
        <title>Concerted genomic and epigenomic changes stabilize Arabidopsis allopolyploids.</title>
        <authorList>
            <person name="Chen Z."/>
        </authorList>
    </citation>
    <scope>NUCLEOTIDE SEQUENCE [LARGE SCALE GENOMIC DNA]</scope>
    <source>
        <strain evidence="3">Allo738</strain>
        <tissue evidence="3">Leaf</tissue>
    </source>
</reference>
<dbReference type="PROSITE" id="PS50878">
    <property type="entry name" value="RT_POL"/>
    <property type="match status" value="1"/>
</dbReference>
<evidence type="ECO:0000313" key="3">
    <source>
        <dbReference type="EMBL" id="KAG7542451.1"/>
    </source>
</evidence>
<name>A0A8T1Y893_9BRAS</name>
<dbReference type="InterPro" id="IPR044730">
    <property type="entry name" value="RNase_H-like_dom_plant"/>
</dbReference>
<feature type="compositionally biased region" description="Basic and acidic residues" evidence="1">
    <location>
        <begin position="464"/>
        <end position="477"/>
    </location>
</feature>
<sequence length="2147" mass="240905">MTSYVQPDADSVENNEVAEAIILDDNNDLSHIEGEITVCDTCGIQGFEDLLVICCNCEVGAEHTYCMMKKIDKVPNNWSCYECTEELDGMQEEKGNEETNSRKRKADAVINSFKTSEKISSQNQSNLLNTQSYPKIGDFDLNVDLNIKLAEVPGIDINKVHGIDLNIDPNIEIGEVPGIDINEVHNKDLNVHPNVNTSLGHVSSLEAGSSSNFQTQCAKGLALQSTMAQRYTRQEKAKWVASPSKARQRSPVRIPECDNQDLIMKNKLTLVGRVTNQKIQHSKALVNYMLQFWNLEGRVSGRDLGPERFQFTFKTEEDLQLVLSWSPFHFKHWMFILQRWEPTVSDSFPSNILFWIKLQGVPQHYWTDLALRSIGSEVGTVESVDVEDVRVRVHVNALQPIEKKIPILLPSGETTMVDLEYERLEKHCFLCSSLSHEKKDCKDRHPQSRREDLSPDSNQKNTLHRIEEGKRRQDSRRVVNRGHPSGTDRHLTSPRRTEVRSPRRRSPVRYSHFQGRERISPSRRDKDSSRRFERYHRGERREPQRSSFAGTNHGRNRSQLHDRVSASKRSVSVERRRWSPIPPRSFQATNSSPGRRQVTECRVSGSQREEILNTPPPAGRPSQLPPRSEIREDSQGLANSRRPALERLSGGDHITVTRQVPRISSSMSGRLQDVNIHYLGEEEQEPILQNSSRHIGSSSAPFHPTLGHRLSLNQGDGIEESRPHVSLRLEAPQPEVTVSIPAKPPKKRTVAKKKAVGPTVPRGVKSPLQGVSLRKRNAMLYAGNGGSPSYQKGEAEGDGGFSKSTKSSSLVVVSWNCQGLGSTLTVPRIKEILAEFSPNILFLMETKNQDDVVSHAFESMGFVHKFTVPPQGLSGGLALFWKNDVLLEILSSSQNFIDSKLKFQNSASFITFTYGAPQVENRASVWDEISALGAAREDAWLLTGDFNEILDNSEKVGGPVRAEGSFIPFRSFVSQNGLWDVQHVGNMLSWRGQRHTHFILSRLDRALANVSWSEKYPSGRCRYLRFEGSDHRPLVTYFDPTKVRAKGVFRFDRRLREKVEIRELVSESWRARETESLVSKFNRCRRDLIAWTKEQLQLKVQDIKVDQEALESALSALVPDNDLISVLTEKLAAAYAEEESLWRQRSRIIWLQEGDKNTGFFHAVTRGRKALNHLSVIEDEDGTELFDEKQIAASVSAYYDKLFKSASGRQLEVVEEAIQPQITEFMNSKLITSPSAKEIHEAVLDIHADKAPGPDGFSAGFYHSFWEIIGLEVVREIKAFFDSGQLQQLHNDTHIRLIPKIPGPTKVADYRPIALCSVHYKIIAKLLSKRLQPLLPNLISKHQSAFVPGRAISDNVLITHEVLHFLRISEAKVHCSMAVKTDMSKAYDRIEWAFLAAVLKRFGFHDKWINWVMVCVSSVTYSFLINGSPQGKVFPSRGLRQGDPLSPYLFILCTEVLSGLCLNAQKKGTLPGVRVARKSPLINHLLFADDTMFFSKTSVKSCESLMRILKRYEEASGQCINATKSGITFSAKTPAEVKERVKLALGITNEGGVGKYLGLPEHFGRRKKDIFTAIVDKIRQRSLSWTNRFLSAAGKQVLLKAVLAAMPSYAMSCFKLPLSLCKRIQSALTRFWWDDKPEKKKMCWVAWEKLTFPKEEGGLGFREIATFNDALLAKIGWKLLHQPDSLLSQVLLGKYCHSSSFMESKSPSNASHGWRGILAGREILKQGLGWIVGNGESINVWTSPWLSPTSPKLPLGPPPLLLVDLKVKDLLHPNSTSWNLEAIRHHVPHHEEDILKLVLSSVVKPDRLRWLPVKAGSYTTKSGYALGKSASSQEHEVTFNWRSHVWKVSTSPKLKMFLWKLARNALPVGTLLASRGISANTTCKKCGGVEDPTHIFFHCPFAKQVWDAVPCLALPQLEIGVSLKALLVGLQQLVSLPPVGLSTTPLFPWVLWFLWKARNSLVFENRLVSAEDTILKAVKEARRWQEAKALKIAQKCGHSVVPRTEAHPEALVCFSDAAWRKEKNHCGIGWHISDPHLSPILQGSSSRPFVTSVLIAEALAVKAVMRAASDLGATRLACFSDCQELVLLLNSNGHANELDGILTDIVSIRSQLLSVSFHFVPRAENALADALAKTALLSCTSSSFTGV</sequence>
<dbReference type="InterPro" id="IPR026960">
    <property type="entry name" value="RVT-Znf"/>
</dbReference>
<protein>
    <submittedName>
        <fullName evidence="3">Endonuclease/exonuclease/phosphatase</fullName>
    </submittedName>
</protein>
<dbReference type="Pfam" id="PF13456">
    <property type="entry name" value="RVT_3"/>
    <property type="match status" value="1"/>
</dbReference>
<proteinExistence type="predicted"/>
<keyword evidence="3" id="KW-0255">Endonuclease</keyword>
<dbReference type="InterPro" id="IPR002156">
    <property type="entry name" value="RNaseH_domain"/>
</dbReference>
<dbReference type="InterPro" id="IPR025836">
    <property type="entry name" value="Zn_knuckle_CX2CX4HX4C"/>
</dbReference>
<feature type="domain" description="Reverse transcriptase" evidence="2">
    <location>
        <begin position="1279"/>
        <end position="1549"/>
    </location>
</feature>
<dbReference type="GO" id="GO:0004523">
    <property type="term" value="F:RNA-DNA hybrid ribonuclease activity"/>
    <property type="evidence" value="ECO:0007669"/>
    <property type="project" value="InterPro"/>
</dbReference>
<feature type="region of interest" description="Disordered" evidence="1">
    <location>
        <begin position="439"/>
        <end position="652"/>
    </location>
</feature>
<dbReference type="InterPro" id="IPR000477">
    <property type="entry name" value="RT_dom"/>
</dbReference>
<keyword evidence="3" id="KW-0540">Nuclease</keyword>
<dbReference type="Pfam" id="PF00078">
    <property type="entry name" value="RVT_1"/>
    <property type="match status" value="1"/>
</dbReference>
<feature type="compositionally biased region" description="Basic and acidic residues" evidence="1">
    <location>
        <begin position="559"/>
        <end position="577"/>
    </location>
</feature>
<dbReference type="InterPro" id="IPR005135">
    <property type="entry name" value="Endo/exonuclease/phosphatase"/>
</dbReference>
<dbReference type="CDD" id="cd01650">
    <property type="entry name" value="RT_nLTR_like"/>
    <property type="match status" value="1"/>
</dbReference>
<dbReference type="Proteomes" id="UP000694240">
    <property type="component" value="Chromosome 12"/>
</dbReference>
<dbReference type="GO" id="GO:0003676">
    <property type="term" value="F:nucleic acid binding"/>
    <property type="evidence" value="ECO:0007669"/>
    <property type="project" value="InterPro"/>
</dbReference>
<keyword evidence="4" id="KW-1185">Reference proteome</keyword>
<keyword evidence="3" id="KW-0378">Hydrolase</keyword>
<feature type="compositionally biased region" description="Basic and acidic residues" evidence="1">
    <location>
        <begin position="514"/>
        <end position="544"/>
    </location>
</feature>
<comment type="caution">
    <text evidence="3">The sequence shown here is derived from an EMBL/GenBank/DDBJ whole genome shotgun (WGS) entry which is preliminary data.</text>
</comment>
<feature type="compositionally biased region" description="Basic and acidic residues" evidence="1">
    <location>
        <begin position="486"/>
        <end position="501"/>
    </location>
</feature>
<feature type="compositionally biased region" description="Basic and acidic residues" evidence="1">
    <location>
        <begin position="439"/>
        <end position="453"/>
    </location>
</feature>
<feature type="region of interest" description="Disordered" evidence="1">
    <location>
        <begin position="688"/>
        <end position="715"/>
    </location>
</feature>
<dbReference type="Pfam" id="PF14392">
    <property type="entry name" value="zf-CCHC_4"/>
    <property type="match status" value="1"/>
</dbReference>
<dbReference type="Pfam" id="PF14111">
    <property type="entry name" value="DUF4283"/>
    <property type="match status" value="1"/>
</dbReference>
<evidence type="ECO:0000259" key="2">
    <source>
        <dbReference type="PROSITE" id="PS50878"/>
    </source>
</evidence>
<accession>A0A8T1Y893</accession>
<evidence type="ECO:0000256" key="1">
    <source>
        <dbReference type="SAM" id="MobiDB-lite"/>
    </source>
</evidence>
<dbReference type="PANTHER" id="PTHR33116:SF86">
    <property type="entry name" value="REVERSE TRANSCRIPTASE DOMAIN-CONTAINING PROTEIN"/>
    <property type="match status" value="1"/>
</dbReference>
<organism evidence="3 4">
    <name type="scientific">Arabidopsis thaliana x Arabidopsis arenosa</name>
    <dbReference type="NCBI Taxonomy" id="1240361"/>
    <lineage>
        <taxon>Eukaryota</taxon>
        <taxon>Viridiplantae</taxon>
        <taxon>Streptophyta</taxon>
        <taxon>Embryophyta</taxon>
        <taxon>Tracheophyta</taxon>
        <taxon>Spermatophyta</taxon>
        <taxon>Magnoliopsida</taxon>
        <taxon>eudicotyledons</taxon>
        <taxon>Gunneridae</taxon>
        <taxon>Pentapetalae</taxon>
        <taxon>rosids</taxon>
        <taxon>malvids</taxon>
        <taxon>Brassicales</taxon>
        <taxon>Brassicaceae</taxon>
        <taxon>Camelineae</taxon>
        <taxon>Arabidopsis</taxon>
    </lineage>
</organism>
<feature type="region of interest" description="Disordered" evidence="1">
    <location>
        <begin position="740"/>
        <end position="766"/>
    </location>
</feature>
<dbReference type="CDD" id="cd06222">
    <property type="entry name" value="RNase_H_like"/>
    <property type="match status" value="1"/>
</dbReference>
<feature type="compositionally biased region" description="Polar residues" evidence="1">
    <location>
        <begin position="688"/>
        <end position="700"/>
    </location>
</feature>
<feature type="compositionally biased region" description="Basic residues" evidence="1">
    <location>
        <begin position="744"/>
        <end position="755"/>
    </location>
</feature>
<dbReference type="Pfam" id="PF03372">
    <property type="entry name" value="Exo_endo_phos"/>
    <property type="match status" value="1"/>
</dbReference>
<dbReference type="Pfam" id="PF13966">
    <property type="entry name" value="zf-RVT"/>
    <property type="match status" value="1"/>
</dbReference>
<gene>
    <name evidence="3" type="ORF">ISN45_Aa07g024320</name>
</gene>